<keyword evidence="2" id="KW-1185">Reference proteome</keyword>
<dbReference type="PANTHER" id="PTHR46082:SF11">
    <property type="entry name" value="AAA+ ATPASE DOMAIN-CONTAINING PROTEIN-RELATED"/>
    <property type="match status" value="1"/>
</dbReference>
<gene>
    <name evidence="1" type="ORF">BGW36DRAFT_454308</name>
</gene>
<dbReference type="GO" id="GO:0003824">
    <property type="term" value="F:catalytic activity"/>
    <property type="evidence" value="ECO:0007669"/>
    <property type="project" value="InterPro"/>
</dbReference>
<dbReference type="RefSeq" id="XP_046069541.1">
    <property type="nucleotide sequence ID" value="XM_046221898.1"/>
</dbReference>
<organism evidence="1 2">
    <name type="scientific">Talaromyces proteolyticus</name>
    <dbReference type="NCBI Taxonomy" id="1131652"/>
    <lineage>
        <taxon>Eukaryota</taxon>
        <taxon>Fungi</taxon>
        <taxon>Dikarya</taxon>
        <taxon>Ascomycota</taxon>
        <taxon>Pezizomycotina</taxon>
        <taxon>Eurotiomycetes</taxon>
        <taxon>Eurotiomycetidae</taxon>
        <taxon>Eurotiales</taxon>
        <taxon>Trichocomaceae</taxon>
        <taxon>Talaromyces</taxon>
        <taxon>Talaromyces sect. Bacilispori</taxon>
    </lineage>
</organism>
<dbReference type="AlphaFoldDB" id="A0AAD4KJQ3"/>
<evidence type="ECO:0000313" key="1">
    <source>
        <dbReference type="EMBL" id="KAH8693871.1"/>
    </source>
</evidence>
<sequence>MSSSRKQLTYHDYTIGWVSTLPLELAAAMAMLDDSHAPLPGPEGDHNTYHIREIEGHNIVMAYLPAGFTQMLPTFPSVKFGLMVGIGGGALSDSFDIRLGDVVVSKPTGQLWGVVQYDYGKTLVAAPEVLLTAISDLQAKHRSAMNHITVHLENAARAHPLMKSSLTYSGEAHDILFQPSYIHQGINLTCTNCESSHKDSQTRDKLGKEFGILCLMDHFPCLVIRGICDSSDSHKNKRWQGYAAATAASYAKELL</sequence>
<dbReference type="GeneID" id="70252185"/>
<name>A0AAD4KJQ3_9EURO</name>
<accession>A0AAD4KJQ3</accession>
<dbReference type="InterPro" id="IPR053137">
    <property type="entry name" value="NLR-like"/>
</dbReference>
<proteinExistence type="predicted"/>
<dbReference type="Proteomes" id="UP001201262">
    <property type="component" value="Unassembled WGS sequence"/>
</dbReference>
<dbReference type="PANTHER" id="PTHR46082">
    <property type="entry name" value="ATP/GTP-BINDING PROTEIN-RELATED"/>
    <property type="match status" value="1"/>
</dbReference>
<dbReference type="InterPro" id="IPR035994">
    <property type="entry name" value="Nucleoside_phosphorylase_sf"/>
</dbReference>
<evidence type="ECO:0000313" key="2">
    <source>
        <dbReference type="Proteomes" id="UP001201262"/>
    </source>
</evidence>
<comment type="caution">
    <text evidence="1">The sequence shown here is derived from an EMBL/GenBank/DDBJ whole genome shotgun (WGS) entry which is preliminary data.</text>
</comment>
<dbReference type="Gene3D" id="3.40.50.1580">
    <property type="entry name" value="Nucleoside phosphorylase domain"/>
    <property type="match status" value="1"/>
</dbReference>
<reference evidence="1" key="1">
    <citation type="submission" date="2021-12" db="EMBL/GenBank/DDBJ databases">
        <title>Convergent genome expansion in fungi linked to evolution of root-endophyte symbiosis.</title>
        <authorList>
            <consortium name="DOE Joint Genome Institute"/>
            <person name="Ke Y.-H."/>
            <person name="Bonito G."/>
            <person name="Liao H.-L."/>
            <person name="Looney B."/>
            <person name="Rojas-Flechas A."/>
            <person name="Nash J."/>
            <person name="Hameed K."/>
            <person name="Schadt C."/>
            <person name="Martin F."/>
            <person name="Crous P.W."/>
            <person name="Miettinen O."/>
            <person name="Magnuson J.K."/>
            <person name="Labbe J."/>
            <person name="Jacobson D."/>
            <person name="Doktycz M.J."/>
            <person name="Veneault-Fourrey C."/>
            <person name="Kuo A."/>
            <person name="Mondo S."/>
            <person name="Calhoun S."/>
            <person name="Riley R."/>
            <person name="Ohm R."/>
            <person name="LaButti K."/>
            <person name="Andreopoulos B."/>
            <person name="Pangilinan J."/>
            <person name="Nolan M."/>
            <person name="Tritt A."/>
            <person name="Clum A."/>
            <person name="Lipzen A."/>
            <person name="Daum C."/>
            <person name="Barry K."/>
            <person name="Grigoriev I.V."/>
            <person name="Vilgalys R."/>
        </authorList>
    </citation>
    <scope>NUCLEOTIDE SEQUENCE</scope>
    <source>
        <strain evidence="1">PMI_201</strain>
    </source>
</reference>
<protein>
    <submittedName>
        <fullName evidence="1">Nucleoside phosphorylase domain-containing protein</fullName>
    </submittedName>
</protein>
<dbReference type="SUPFAM" id="SSF53167">
    <property type="entry name" value="Purine and uridine phosphorylases"/>
    <property type="match status" value="1"/>
</dbReference>
<dbReference type="EMBL" id="JAJTJA010000009">
    <property type="protein sequence ID" value="KAH8693871.1"/>
    <property type="molecule type" value="Genomic_DNA"/>
</dbReference>
<dbReference type="GO" id="GO:0009116">
    <property type="term" value="P:nucleoside metabolic process"/>
    <property type="evidence" value="ECO:0007669"/>
    <property type="project" value="InterPro"/>
</dbReference>